<feature type="transmembrane region" description="Helical" evidence="9">
    <location>
        <begin position="259"/>
        <end position="286"/>
    </location>
</feature>
<sequence>MSRSRILASGFGVYCLGSLALNLALHADGSIPQEHAGWSPIVALFVFVVPVAVVLLWHLPRHPVTVILAVYVGGQVTGLVLGSLLLAVWGDRPLGYDSARLGNALWALSLPLLPLLIMVFPDGVPEGRWCRVFHAQVAAVAVLAVTALVDSPDDGFHPVVAVLSAVCGVVLIGTAAVAAVRLGVRAVRDREVRGEVATFAVAALFIVSTYVVVAPLSLVLPGLEKLAPIVFPVVVAALPAAIGYAVLRHHLFGISLVLSRLLVAAMSTLVIAVIYVAGVLAVAAAFGVPGGSLPAVLVPAVLVAFVILPAYRGLQAMVARAVYGTRGDPLAVLRTLSQHLAQASPEDVPDRIVHVLRESLRLPWVALDVEQDGTYTRAAEQGVRDASSPVERFDLSYAGGVPGHLLVQSRRGERTLGRLDRRLIRQVADQAGAAVAAAGYIGELTLSRERLVLGREAERARLRRDLHDGLGPALAGLTLALTAARRILRSDPDTADILLQTAQTEAGTSWADVRRILDDLRPPGLEELGLVGALEERGRALSRPGEFTVTVAADGLPPLPTAVETAAYRIALEAMSNSARHAYARRCAVAVTADGQLHLTVEDDGAGLPAQPIPGVGIQSMHARAADLGGLLRLGLADGGGTRVVADLPIQAVP</sequence>
<feature type="transmembrane region" description="Helical" evidence="9">
    <location>
        <begin position="132"/>
        <end position="149"/>
    </location>
</feature>
<feature type="transmembrane region" description="Helical" evidence="9">
    <location>
        <begin position="64"/>
        <end position="89"/>
    </location>
</feature>
<dbReference type="Pfam" id="PF07730">
    <property type="entry name" value="HisKA_3"/>
    <property type="match status" value="1"/>
</dbReference>
<keyword evidence="9" id="KW-0812">Transmembrane</keyword>
<evidence type="ECO:0000256" key="6">
    <source>
        <dbReference type="ARBA" id="ARBA00022777"/>
    </source>
</evidence>
<dbReference type="InterPro" id="IPR036890">
    <property type="entry name" value="HATPase_C_sf"/>
</dbReference>
<keyword evidence="9" id="KW-1133">Transmembrane helix</keyword>
<feature type="transmembrane region" description="Helical" evidence="9">
    <location>
        <begin position="292"/>
        <end position="311"/>
    </location>
</feature>
<feature type="transmembrane region" description="Helical" evidence="9">
    <location>
        <begin position="161"/>
        <end position="184"/>
    </location>
</feature>
<evidence type="ECO:0000256" key="2">
    <source>
        <dbReference type="ARBA" id="ARBA00012438"/>
    </source>
</evidence>
<evidence type="ECO:0000313" key="12">
    <source>
        <dbReference type="Proteomes" id="UP001500945"/>
    </source>
</evidence>
<evidence type="ECO:0000313" key="11">
    <source>
        <dbReference type="EMBL" id="GAA4410517.1"/>
    </source>
</evidence>
<feature type="transmembrane region" description="Helical" evidence="9">
    <location>
        <begin position="101"/>
        <end position="120"/>
    </location>
</feature>
<dbReference type="PANTHER" id="PTHR24421:SF10">
    <property type="entry name" value="NITRATE_NITRITE SENSOR PROTEIN NARQ"/>
    <property type="match status" value="1"/>
</dbReference>
<organism evidence="11 12">
    <name type="scientific">Fodinibacter luteus</name>
    <dbReference type="NCBI Taxonomy" id="552064"/>
    <lineage>
        <taxon>Bacteria</taxon>
        <taxon>Bacillati</taxon>
        <taxon>Actinomycetota</taxon>
        <taxon>Actinomycetes</taxon>
        <taxon>Micrococcales</taxon>
        <taxon>Intrasporangiaceae</taxon>
        <taxon>Fodinibacter (ex Wang et al. 2009)</taxon>
    </lineage>
</organism>
<evidence type="ECO:0000256" key="8">
    <source>
        <dbReference type="ARBA" id="ARBA00023012"/>
    </source>
</evidence>
<dbReference type="Gene3D" id="1.20.5.1930">
    <property type="match status" value="1"/>
</dbReference>
<proteinExistence type="predicted"/>
<dbReference type="EMBL" id="BAABGM010000020">
    <property type="protein sequence ID" value="GAA4410517.1"/>
    <property type="molecule type" value="Genomic_DNA"/>
</dbReference>
<dbReference type="EC" id="2.7.13.3" evidence="2"/>
<evidence type="ECO:0000256" key="3">
    <source>
        <dbReference type="ARBA" id="ARBA00022553"/>
    </source>
</evidence>
<feature type="transmembrane region" description="Helical" evidence="9">
    <location>
        <begin position="226"/>
        <end position="247"/>
    </location>
</feature>
<keyword evidence="12" id="KW-1185">Reference proteome</keyword>
<dbReference type="CDD" id="cd16917">
    <property type="entry name" value="HATPase_UhpB-NarQ-NarX-like"/>
    <property type="match status" value="1"/>
</dbReference>
<evidence type="ECO:0000256" key="5">
    <source>
        <dbReference type="ARBA" id="ARBA00022741"/>
    </source>
</evidence>
<name>A0ABP8KMU6_9MICO</name>
<keyword evidence="7" id="KW-0067">ATP-binding</keyword>
<keyword evidence="5" id="KW-0547">Nucleotide-binding</keyword>
<gene>
    <name evidence="11" type="ORF">GCM10023168_30290</name>
</gene>
<dbReference type="Gene3D" id="3.30.565.10">
    <property type="entry name" value="Histidine kinase-like ATPase, C-terminal domain"/>
    <property type="match status" value="1"/>
</dbReference>
<comment type="catalytic activity">
    <reaction evidence="1">
        <text>ATP + protein L-histidine = ADP + protein N-phospho-L-histidine.</text>
        <dbReference type="EC" id="2.7.13.3"/>
    </reaction>
</comment>
<protein>
    <recommendedName>
        <fullName evidence="2">histidine kinase</fullName>
        <ecNumber evidence="2">2.7.13.3</ecNumber>
    </recommendedName>
</protein>
<evidence type="ECO:0000256" key="9">
    <source>
        <dbReference type="SAM" id="Phobius"/>
    </source>
</evidence>
<reference evidence="12" key="1">
    <citation type="journal article" date="2019" name="Int. J. Syst. Evol. Microbiol.">
        <title>The Global Catalogue of Microorganisms (GCM) 10K type strain sequencing project: providing services to taxonomists for standard genome sequencing and annotation.</title>
        <authorList>
            <consortium name="The Broad Institute Genomics Platform"/>
            <consortium name="The Broad Institute Genome Sequencing Center for Infectious Disease"/>
            <person name="Wu L."/>
            <person name="Ma J."/>
        </authorList>
    </citation>
    <scope>NUCLEOTIDE SEQUENCE [LARGE SCALE GENOMIC DNA]</scope>
    <source>
        <strain evidence="12">JCM 17809</strain>
    </source>
</reference>
<dbReference type="SUPFAM" id="SSF55874">
    <property type="entry name" value="ATPase domain of HSP90 chaperone/DNA topoisomerase II/histidine kinase"/>
    <property type="match status" value="1"/>
</dbReference>
<dbReference type="Proteomes" id="UP001500945">
    <property type="component" value="Unassembled WGS sequence"/>
</dbReference>
<keyword evidence="8" id="KW-0902">Two-component regulatory system</keyword>
<evidence type="ECO:0000256" key="1">
    <source>
        <dbReference type="ARBA" id="ARBA00000085"/>
    </source>
</evidence>
<evidence type="ECO:0000256" key="4">
    <source>
        <dbReference type="ARBA" id="ARBA00022679"/>
    </source>
</evidence>
<dbReference type="SMART" id="SM00387">
    <property type="entry name" value="HATPase_c"/>
    <property type="match status" value="1"/>
</dbReference>
<dbReference type="InterPro" id="IPR050482">
    <property type="entry name" value="Sensor_HK_TwoCompSys"/>
</dbReference>
<dbReference type="InterPro" id="IPR003594">
    <property type="entry name" value="HATPase_dom"/>
</dbReference>
<keyword evidence="6" id="KW-0418">Kinase</keyword>
<comment type="caution">
    <text evidence="11">The sequence shown here is derived from an EMBL/GenBank/DDBJ whole genome shotgun (WGS) entry which is preliminary data.</text>
</comment>
<accession>A0ABP8KMU6</accession>
<keyword evidence="9" id="KW-0472">Membrane</keyword>
<dbReference type="RefSeq" id="WP_345207492.1">
    <property type="nucleotide sequence ID" value="NZ_BAABGM010000020.1"/>
</dbReference>
<feature type="domain" description="Histidine kinase/HSP90-like ATPase" evidence="10">
    <location>
        <begin position="562"/>
        <end position="652"/>
    </location>
</feature>
<evidence type="ECO:0000256" key="7">
    <source>
        <dbReference type="ARBA" id="ARBA00022840"/>
    </source>
</evidence>
<dbReference type="PANTHER" id="PTHR24421">
    <property type="entry name" value="NITRATE/NITRITE SENSOR PROTEIN NARX-RELATED"/>
    <property type="match status" value="1"/>
</dbReference>
<keyword evidence="4" id="KW-0808">Transferase</keyword>
<dbReference type="Pfam" id="PF02518">
    <property type="entry name" value="HATPase_c"/>
    <property type="match status" value="1"/>
</dbReference>
<keyword evidence="3" id="KW-0597">Phosphoprotein</keyword>
<evidence type="ECO:0000259" key="10">
    <source>
        <dbReference type="SMART" id="SM00387"/>
    </source>
</evidence>
<feature type="transmembrane region" description="Helical" evidence="9">
    <location>
        <begin position="36"/>
        <end position="57"/>
    </location>
</feature>
<dbReference type="InterPro" id="IPR011712">
    <property type="entry name" value="Sig_transdc_His_kin_sub3_dim/P"/>
</dbReference>
<feature type="transmembrane region" description="Helical" evidence="9">
    <location>
        <begin position="196"/>
        <end position="220"/>
    </location>
</feature>